<dbReference type="PANTHER" id="PTHR42648:SF21">
    <property type="entry name" value="CYSTEINE-RICH RLK (RECEPTOR-LIKE PROTEIN KINASE) 8"/>
    <property type="match status" value="1"/>
</dbReference>
<comment type="caution">
    <text evidence="2">The sequence shown here is derived from an EMBL/GenBank/DDBJ whole genome shotgun (WGS) entry which is preliminary data.</text>
</comment>
<evidence type="ECO:0000313" key="2">
    <source>
        <dbReference type="EMBL" id="GAA0149901.1"/>
    </source>
</evidence>
<dbReference type="Proteomes" id="UP001454036">
    <property type="component" value="Unassembled WGS sequence"/>
</dbReference>
<dbReference type="InterPro" id="IPR039537">
    <property type="entry name" value="Retrotran_Ty1/copia-like"/>
</dbReference>
<gene>
    <name evidence="2" type="ORF">LIER_08958</name>
</gene>
<keyword evidence="3" id="KW-1185">Reference proteome</keyword>
<dbReference type="AlphaFoldDB" id="A0AAV3PGT4"/>
<proteinExistence type="predicted"/>
<feature type="domain" description="GAG-pre-integrase" evidence="1">
    <location>
        <begin position="10"/>
        <end position="75"/>
    </location>
</feature>
<sequence>MQGTRSSNNCYLWDPEKTQRAMTIRHDDNATIWHRKLGHTNFRNLQQLISKNAVKGLPQLEVKEKTCGDCQVGKQTRVSHQELSLVTTTRILELLHMDLMGPVQVESIGGKKNSRALRVYNKRTKMIMESINVKVVDEEEDDMSDTEIEDLVTPVIIDNNTCQKEEGLDVNQFENLRLALGLCTIDK</sequence>
<evidence type="ECO:0000313" key="3">
    <source>
        <dbReference type="Proteomes" id="UP001454036"/>
    </source>
</evidence>
<protein>
    <recommendedName>
        <fullName evidence="1">GAG-pre-integrase domain-containing protein</fullName>
    </recommendedName>
</protein>
<dbReference type="InterPro" id="IPR025724">
    <property type="entry name" value="GAG-pre-integrase_dom"/>
</dbReference>
<evidence type="ECO:0000259" key="1">
    <source>
        <dbReference type="Pfam" id="PF13976"/>
    </source>
</evidence>
<dbReference type="Pfam" id="PF13976">
    <property type="entry name" value="gag_pre-integrs"/>
    <property type="match status" value="1"/>
</dbReference>
<organism evidence="2 3">
    <name type="scientific">Lithospermum erythrorhizon</name>
    <name type="common">Purple gromwell</name>
    <name type="synonym">Lithospermum officinale var. erythrorhizon</name>
    <dbReference type="NCBI Taxonomy" id="34254"/>
    <lineage>
        <taxon>Eukaryota</taxon>
        <taxon>Viridiplantae</taxon>
        <taxon>Streptophyta</taxon>
        <taxon>Embryophyta</taxon>
        <taxon>Tracheophyta</taxon>
        <taxon>Spermatophyta</taxon>
        <taxon>Magnoliopsida</taxon>
        <taxon>eudicotyledons</taxon>
        <taxon>Gunneridae</taxon>
        <taxon>Pentapetalae</taxon>
        <taxon>asterids</taxon>
        <taxon>lamiids</taxon>
        <taxon>Boraginales</taxon>
        <taxon>Boraginaceae</taxon>
        <taxon>Boraginoideae</taxon>
        <taxon>Lithospermeae</taxon>
        <taxon>Lithospermum</taxon>
    </lineage>
</organism>
<reference evidence="2 3" key="1">
    <citation type="submission" date="2024-01" db="EMBL/GenBank/DDBJ databases">
        <title>The complete chloroplast genome sequence of Lithospermum erythrorhizon: insights into the phylogenetic relationship among Boraginaceae species and the maternal lineages of purple gromwells.</title>
        <authorList>
            <person name="Okada T."/>
            <person name="Watanabe K."/>
        </authorList>
    </citation>
    <scope>NUCLEOTIDE SEQUENCE [LARGE SCALE GENOMIC DNA]</scope>
</reference>
<name>A0AAV3PGT4_LITER</name>
<dbReference type="EMBL" id="BAABME010001489">
    <property type="protein sequence ID" value="GAA0149901.1"/>
    <property type="molecule type" value="Genomic_DNA"/>
</dbReference>
<dbReference type="PANTHER" id="PTHR42648">
    <property type="entry name" value="TRANSPOSASE, PUTATIVE-RELATED"/>
    <property type="match status" value="1"/>
</dbReference>
<accession>A0AAV3PGT4</accession>